<proteinExistence type="predicted"/>
<dbReference type="RefSeq" id="WP_188914454.1">
    <property type="nucleotide sequence ID" value="NZ_BMMF01000010.1"/>
</dbReference>
<dbReference type="PIRSF" id="PIRSF038971">
    <property type="entry name" value="PhnM"/>
    <property type="match status" value="1"/>
</dbReference>
<sequence length="383" mass="40328">MLITGGRALVADALEAVALSIDGVRIARIGDAGAAVGPALDATGLLVLPGLVDIHGDAFERQVMPRPGVGFPFDLAFLETDRQLAANGITTACHGVTWSWEPGLRDAHNARAALAAIEALGRSGARVDHRLHLRHETFNLDAEAEILDWIATRRITCLAFNDHMEGTLKARHRPDKIGRMVERSGLSEADFLALADRVHARKAEVPASIARLARAAQAAGVPTLSHDDRSPEERAGFRAMGVAIAEFPINVETAAAAREADDPIVFGAPNVVRGGSHTGCPSASEMVRDGMCDILASDYYYPAMLQAIATLVHAGDAPLARAVSLATSGPAAALGFADRGRLAEGLRADVILVDLGSGTRPADVVATISRGRLVHLSDGTRLR</sequence>
<evidence type="ECO:0000313" key="2">
    <source>
        <dbReference type="EMBL" id="GGK44136.1"/>
    </source>
</evidence>
<organism evidence="2 3">
    <name type="scientific">Salinarimonas ramus</name>
    <dbReference type="NCBI Taxonomy" id="690164"/>
    <lineage>
        <taxon>Bacteria</taxon>
        <taxon>Pseudomonadati</taxon>
        <taxon>Pseudomonadota</taxon>
        <taxon>Alphaproteobacteria</taxon>
        <taxon>Hyphomicrobiales</taxon>
        <taxon>Salinarimonadaceae</taxon>
        <taxon>Salinarimonas</taxon>
    </lineage>
</organism>
<dbReference type="NCBIfam" id="NF011990">
    <property type="entry name" value="PRK15446.2-6"/>
    <property type="match status" value="1"/>
</dbReference>
<protein>
    <submittedName>
        <fullName evidence="2">Alpha-D-ribose 1-methylphosphonate 5-triphosphate diphosphatase</fullName>
    </submittedName>
</protein>
<dbReference type="Proteomes" id="UP000600449">
    <property type="component" value="Unassembled WGS sequence"/>
</dbReference>
<gene>
    <name evidence="2" type="primary">phnM</name>
    <name evidence="2" type="ORF">GCM10011322_34070</name>
</gene>
<evidence type="ECO:0000313" key="3">
    <source>
        <dbReference type="Proteomes" id="UP000600449"/>
    </source>
</evidence>
<dbReference type="InterPro" id="IPR012696">
    <property type="entry name" value="PhnM"/>
</dbReference>
<dbReference type="InterPro" id="IPR006680">
    <property type="entry name" value="Amidohydro-rel"/>
</dbReference>
<name>A0A917QCT2_9HYPH</name>
<keyword evidence="3" id="KW-1185">Reference proteome</keyword>
<dbReference type="Gene3D" id="3.20.20.140">
    <property type="entry name" value="Metal-dependent hydrolases"/>
    <property type="match status" value="2"/>
</dbReference>
<reference evidence="2 3" key="1">
    <citation type="journal article" date="2014" name="Int. J. Syst. Evol. Microbiol.">
        <title>Complete genome sequence of Corynebacterium casei LMG S-19264T (=DSM 44701T), isolated from a smear-ripened cheese.</title>
        <authorList>
            <consortium name="US DOE Joint Genome Institute (JGI-PGF)"/>
            <person name="Walter F."/>
            <person name="Albersmeier A."/>
            <person name="Kalinowski J."/>
            <person name="Ruckert C."/>
        </authorList>
    </citation>
    <scope>NUCLEOTIDE SEQUENCE [LARGE SCALE GENOMIC DNA]</scope>
    <source>
        <strain evidence="2 3">CGMCC 1.9161</strain>
    </source>
</reference>
<dbReference type="AlphaFoldDB" id="A0A917QCT2"/>
<dbReference type="PANTHER" id="PTHR43135">
    <property type="entry name" value="ALPHA-D-RIBOSE 1-METHYLPHOSPHONATE 5-TRIPHOSPHATE DIPHOSPHATASE"/>
    <property type="match status" value="1"/>
</dbReference>
<comment type="caution">
    <text evidence="2">The sequence shown here is derived from an EMBL/GenBank/DDBJ whole genome shotgun (WGS) entry which is preliminary data.</text>
</comment>
<evidence type="ECO:0000259" key="1">
    <source>
        <dbReference type="Pfam" id="PF01979"/>
    </source>
</evidence>
<dbReference type="InterPro" id="IPR011059">
    <property type="entry name" value="Metal-dep_hydrolase_composite"/>
</dbReference>
<dbReference type="NCBIfam" id="NF011987">
    <property type="entry name" value="PRK15446.2-3"/>
    <property type="match status" value="1"/>
</dbReference>
<dbReference type="SUPFAM" id="SSF51556">
    <property type="entry name" value="Metallo-dependent hydrolases"/>
    <property type="match status" value="1"/>
</dbReference>
<dbReference type="PANTHER" id="PTHR43135:SF3">
    <property type="entry name" value="ALPHA-D-RIBOSE 1-METHYLPHOSPHONATE 5-TRIPHOSPHATE DIPHOSPHATASE"/>
    <property type="match status" value="1"/>
</dbReference>
<feature type="domain" description="Amidohydrolase-related" evidence="1">
    <location>
        <begin position="192"/>
        <end position="374"/>
    </location>
</feature>
<dbReference type="SUPFAM" id="SSF51338">
    <property type="entry name" value="Composite domain of metallo-dependent hydrolases"/>
    <property type="match status" value="1"/>
</dbReference>
<dbReference type="InterPro" id="IPR051781">
    <property type="entry name" value="Metallo-dep_Hydrolase"/>
</dbReference>
<dbReference type="EMBL" id="BMMF01000010">
    <property type="protein sequence ID" value="GGK44136.1"/>
    <property type="molecule type" value="Genomic_DNA"/>
</dbReference>
<dbReference type="InterPro" id="IPR032466">
    <property type="entry name" value="Metal_Hydrolase"/>
</dbReference>
<dbReference type="Gene3D" id="2.30.40.10">
    <property type="entry name" value="Urease, subunit C, domain 1"/>
    <property type="match status" value="1"/>
</dbReference>
<dbReference type="GO" id="GO:0016810">
    <property type="term" value="F:hydrolase activity, acting on carbon-nitrogen (but not peptide) bonds"/>
    <property type="evidence" value="ECO:0007669"/>
    <property type="project" value="InterPro"/>
</dbReference>
<dbReference type="Pfam" id="PF01979">
    <property type="entry name" value="Amidohydro_1"/>
    <property type="match status" value="1"/>
</dbReference>
<dbReference type="GO" id="GO:0019700">
    <property type="term" value="P:organic phosphonate catabolic process"/>
    <property type="evidence" value="ECO:0007669"/>
    <property type="project" value="InterPro"/>
</dbReference>
<accession>A0A917QCT2</accession>